<name>A0A9R1WLK7_LACSA</name>
<dbReference type="AlphaFoldDB" id="A0A9R1WLK7"/>
<proteinExistence type="predicted"/>
<gene>
    <name evidence="1" type="ORF">LSAT_V11C100010320</name>
</gene>
<evidence type="ECO:0000313" key="1">
    <source>
        <dbReference type="EMBL" id="KAJ0225989.1"/>
    </source>
</evidence>
<accession>A0A9R1WLK7</accession>
<evidence type="ECO:0000313" key="2">
    <source>
        <dbReference type="Proteomes" id="UP000235145"/>
    </source>
</evidence>
<sequence>MMVDEVKGDDDTVNNIIIKKKKRVFFLDVNPICYDGSTPSLHSFAHWIFLFFSEVSLTDPVIVAAVVLYPFNKCDPLSNLRLSKYTLSLDDVTHEKIELLNILFIGCILGDEADGVPRIQHLVPGMLTLGYMKSGCIRDTNRTIQKLYQASLIYWGKLVVPKLTGFISSPCETFSALGVPVHHDVYQIRASHIPPRKLVY</sequence>
<keyword evidence="2" id="KW-1185">Reference proteome</keyword>
<dbReference type="EMBL" id="NBSK02000001">
    <property type="protein sequence ID" value="KAJ0225989.1"/>
    <property type="molecule type" value="Genomic_DNA"/>
</dbReference>
<organism evidence="1 2">
    <name type="scientific">Lactuca sativa</name>
    <name type="common">Garden lettuce</name>
    <dbReference type="NCBI Taxonomy" id="4236"/>
    <lineage>
        <taxon>Eukaryota</taxon>
        <taxon>Viridiplantae</taxon>
        <taxon>Streptophyta</taxon>
        <taxon>Embryophyta</taxon>
        <taxon>Tracheophyta</taxon>
        <taxon>Spermatophyta</taxon>
        <taxon>Magnoliopsida</taxon>
        <taxon>eudicotyledons</taxon>
        <taxon>Gunneridae</taxon>
        <taxon>Pentapetalae</taxon>
        <taxon>asterids</taxon>
        <taxon>campanulids</taxon>
        <taxon>Asterales</taxon>
        <taxon>Asteraceae</taxon>
        <taxon>Cichorioideae</taxon>
        <taxon>Cichorieae</taxon>
        <taxon>Lactucinae</taxon>
        <taxon>Lactuca</taxon>
    </lineage>
</organism>
<reference evidence="1 2" key="1">
    <citation type="journal article" date="2017" name="Nat. Commun.">
        <title>Genome assembly with in vitro proximity ligation data and whole-genome triplication in lettuce.</title>
        <authorList>
            <person name="Reyes-Chin-Wo S."/>
            <person name="Wang Z."/>
            <person name="Yang X."/>
            <person name="Kozik A."/>
            <person name="Arikit S."/>
            <person name="Song C."/>
            <person name="Xia L."/>
            <person name="Froenicke L."/>
            <person name="Lavelle D.O."/>
            <person name="Truco M.J."/>
            <person name="Xia R."/>
            <person name="Zhu S."/>
            <person name="Xu C."/>
            <person name="Xu H."/>
            <person name="Xu X."/>
            <person name="Cox K."/>
            <person name="Korf I."/>
            <person name="Meyers B.C."/>
            <person name="Michelmore R.W."/>
        </authorList>
    </citation>
    <scope>NUCLEOTIDE SEQUENCE [LARGE SCALE GENOMIC DNA]</scope>
    <source>
        <strain evidence="2">cv. Salinas</strain>
        <tissue evidence="1">Seedlings</tissue>
    </source>
</reference>
<dbReference type="Proteomes" id="UP000235145">
    <property type="component" value="Unassembled WGS sequence"/>
</dbReference>
<protein>
    <submittedName>
        <fullName evidence="1">Uncharacterized protein</fullName>
    </submittedName>
</protein>
<comment type="caution">
    <text evidence="1">The sequence shown here is derived from an EMBL/GenBank/DDBJ whole genome shotgun (WGS) entry which is preliminary data.</text>
</comment>